<proteinExistence type="predicted"/>
<dbReference type="InterPro" id="IPR003430">
    <property type="entry name" value="Phenol_Hydrox"/>
</dbReference>
<accession>A0A5C8P911</accession>
<dbReference type="SUPFAM" id="SSF47240">
    <property type="entry name" value="Ferritin-like"/>
    <property type="match status" value="1"/>
</dbReference>
<keyword evidence="4" id="KW-1185">Reference proteome</keyword>
<comment type="caution">
    <text evidence="3">The sequence shown here is derived from an EMBL/GenBank/DDBJ whole genome shotgun (WGS) entry which is preliminary data.</text>
</comment>
<dbReference type="InterPro" id="IPR009078">
    <property type="entry name" value="Ferritin-like_SF"/>
</dbReference>
<dbReference type="PIRSF" id="PIRSF000040">
    <property type="entry name" value="MMOH_comp"/>
    <property type="match status" value="1"/>
</dbReference>
<reference evidence="3 4" key="1">
    <citation type="submission" date="2019-06" db="EMBL/GenBank/DDBJ databases">
        <title>New taxonomy in bacterial strain CC-CFT640, isolated from vineyard.</title>
        <authorList>
            <person name="Lin S.-Y."/>
            <person name="Tsai C.-F."/>
            <person name="Young C.-C."/>
        </authorList>
    </citation>
    <scope>NUCLEOTIDE SEQUENCE [LARGE SCALE GENOMIC DNA]</scope>
    <source>
        <strain evidence="3 4">CC-CFT640</strain>
    </source>
</reference>
<keyword evidence="2" id="KW-0503">Monooxygenase</keyword>
<protein>
    <submittedName>
        <fullName evidence="3">Phenol hydroxylase</fullName>
    </submittedName>
</protein>
<gene>
    <name evidence="3" type="ORF">FHP25_35550</name>
</gene>
<sequence>MSVEIKTAAIDPVRQTFSHVARRLGADKPASRYQEATFDLQSDCNFHYRPLWDPEHELYDKRRTAIRMNDWYAFKDPRQFYYGTYVLNRAKLQDTAENNFDFVERHGALASLPKGLARRIKAILLPLRHVEYGANLNNCYISAYGWGTAITAATTFAMMDRLGIAQYLSRIGLLIDGNTGESLAVAKDSWMNDPVWQPLRKLVEDNFVIKDWFELFVAQNLVLDGMLYPLVYGRFGGELSQAGGSVVAMLTEFMDTWYAEEVKWVDAFVKTAAAESQENKAQLSAWAREAAARTRDALAPLAKLIYLEEARAVLDDAGAQLQARLVKAGLTV</sequence>
<dbReference type="RefSeq" id="WP_147851762.1">
    <property type="nucleotide sequence ID" value="NZ_VDUZ01000063.1"/>
</dbReference>
<dbReference type="Gene3D" id="1.10.620.20">
    <property type="entry name" value="Ribonucleotide Reductase, subunit A"/>
    <property type="match status" value="1"/>
</dbReference>
<dbReference type="Pfam" id="PF02332">
    <property type="entry name" value="Phenol_Hydrox"/>
    <property type="match status" value="1"/>
</dbReference>
<name>A0A5C8P911_9HYPH</name>
<evidence type="ECO:0000313" key="3">
    <source>
        <dbReference type="EMBL" id="TXL70248.1"/>
    </source>
</evidence>
<dbReference type="OrthoDB" id="9806768at2"/>
<evidence type="ECO:0000256" key="2">
    <source>
        <dbReference type="ARBA" id="ARBA00023033"/>
    </source>
</evidence>
<keyword evidence="1" id="KW-0560">Oxidoreductase</keyword>
<organism evidence="3 4">
    <name type="scientific">Vineibacter terrae</name>
    <dbReference type="NCBI Taxonomy" id="2586908"/>
    <lineage>
        <taxon>Bacteria</taxon>
        <taxon>Pseudomonadati</taxon>
        <taxon>Pseudomonadota</taxon>
        <taxon>Alphaproteobacteria</taxon>
        <taxon>Hyphomicrobiales</taxon>
        <taxon>Vineibacter</taxon>
    </lineage>
</organism>
<dbReference type="AlphaFoldDB" id="A0A5C8P911"/>
<evidence type="ECO:0000313" key="4">
    <source>
        <dbReference type="Proteomes" id="UP000321638"/>
    </source>
</evidence>
<evidence type="ECO:0000256" key="1">
    <source>
        <dbReference type="ARBA" id="ARBA00023002"/>
    </source>
</evidence>
<dbReference type="InterPro" id="IPR012348">
    <property type="entry name" value="RNR-like"/>
</dbReference>
<dbReference type="CDD" id="cd01058">
    <property type="entry name" value="AAMH_B"/>
    <property type="match status" value="1"/>
</dbReference>
<dbReference type="InterPro" id="IPR012078">
    <property type="entry name" value="MP_mOase_hydro"/>
</dbReference>
<dbReference type="Proteomes" id="UP000321638">
    <property type="component" value="Unassembled WGS sequence"/>
</dbReference>
<dbReference type="EMBL" id="VDUZ01000063">
    <property type="protein sequence ID" value="TXL70248.1"/>
    <property type="molecule type" value="Genomic_DNA"/>
</dbReference>
<dbReference type="GO" id="GO:0016709">
    <property type="term" value="F:oxidoreductase activity, acting on paired donors, with incorporation or reduction of molecular oxygen, NAD(P)H as one donor, and incorporation of one atom of oxygen"/>
    <property type="evidence" value="ECO:0007669"/>
    <property type="project" value="InterPro"/>
</dbReference>